<dbReference type="Proteomes" id="UP000192917">
    <property type="component" value="Unassembled WGS sequence"/>
</dbReference>
<dbReference type="RefSeq" id="WP_143596271.1">
    <property type="nucleotide sequence ID" value="NZ_FWZX01000016.1"/>
</dbReference>
<dbReference type="AlphaFoldDB" id="A0A1Y6C792"/>
<gene>
    <name evidence="1" type="ORF">SAMN05428998_116126</name>
</gene>
<name>A0A1Y6C792_9PROT</name>
<accession>A0A1Y6C792</accession>
<protein>
    <submittedName>
        <fullName evidence="1">Uncharacterized protein</fullName>
    </submittedName>
</protein>
<proteinExistence type="predicted"/>
<organism evidence="1 2">
    <name type="scientific">Tistlia consotensis USBA 355</name>
    <dbReference type="NCBI Taxonomy" id="560819"/>
    <lineage>
        <taxon>Bacteria</taxon>
        <taxon>Pseudomonadati</taxon>
        <taxon>Pseudomonadota</taxon>
        <taxon>Alphaproteobacteria</taxon>
        <taxon>Rhodospirillales</taxon>
        <taxon>Rhodovibrionaceae</taxon>
        <taxon>Tistlia</taxon>
    </lineage>
</organism>
<sequence>MPNLVEPDEFVRDALKLAAEEKLPIEMGRIVWRADGRLERRGEGESLSFKFVYRGVRFEGRLDMNDTGKIAITADLGTLPYTAESAGARHQLLRLVRGAAAKQGLHLVVSHDQQIRIAAEGTTPRPRTPVYCLATLCSLLLLLRPWLELIGVALYESRRAAAIRAA</sequence>
<dbReference type="EMBL" id="FWZX01000016">
    <property type="protein sequence ID" value="SMF46819.1"/>
    <property type="molecule type" value="Genomic_DNA"/>
</dbReference>
<evidence type="ECO:0000313" key="2">
    <source>
        <dbReference type="Proteomes" id="UP000192917"/>
    </source>
</evidence>
<evidence type="ECO:0000313" key="1">
    <source>
        <dbReference type="EMBL" id="SMF46819.1"/>
    </source>
</evidence>
<reference evidence="1 2" key="1">
    <citation type="submission" date="2017-04" db="EMBL/GenBank/DDBJ databases">
        <authorList>
            <person name="Afonso C.L."/>
            <person name="Miller P.J."/>
            <person name="Scott M.A."/>
            <person name="Spackman E."/>
            <person name="Goraichik I."/>
            <person name="Dimitrov K.M."/>
            <person name="Suarez D.L."/>
            <person name="Swayne D.E."/>
        </authorList>
    </citation>
    <scope>NUCLEOTIDE SEQUENCE [LARGE SCALE GENOMIC DNA]</scope>
    <source>
        <strain evidence="1 2">USBA 355</strain>
    </source>
</reference>
<keyword evidence="2" id="KW-1185">Reference proteome</keyword>